<gene>
    <name evidence="5" type="ORF">FuraDRAFT_3573</name>
</gene>
<dbReference type="RefSeq" id="WP_008955592.1">
    <property type="nucleotide sequence ID" value="NZ_ACIS01000012.1"/>
</dbReference>
<comment type="caution">
    <text evidence="5">The sequence shown here is derived from an EMBL/GenBank/DDBJ whole genome shotgun (WGS) entry which is preliminary data.</text>
</comment>
<sequence length="388" mass="42861">MNLSRIPFGKPFIVGKELFYIAQAVMSSSIAGDGAYTRKCQQWLEEHLKARKVLLTHSCTGALEMAAILAGIGPGDEVIMPSFTFVSTANAFVLRGGVPVFVDIRLDTLNLDERLVESAITEKTKAIVAVHYAGQPCAMEALKALCRKHGLRLIEDAAQAILAQSDGQALGTIGDLGCLSFHETKNIISGEGGALLINDPELIDRAEVIWQKGTNRKAFFRGEVDKYTWVDIGSSFLPSELTAAFLYAQLEQARRINAHRRSLYDRYMDLLTPLVREEHFALPINPGEHPENGHIFYLVCRSEEKRDGLIDHLRSQGISAVFHYVPLHDSPAGMRFGRTAGGLPVTERVSRCLVRLPLYSEMTVEQVRRVCQEIGAFFTADAASPSPY</sequence>
<dbReference type="Proteomes" id="UP000003165">
    <property type="component" value="Unassembled WGS sequence"/>
</dbReference>
<accession>B9Z887</accession>
<dbReference type="PANTHER" id="PTHR30244:SF34">
    <property type="entry name" value="DTDP-4-AMINO-4,6-DIDEOXYGALACTOSE TRANSAMINASE"/>
    <property type="match status" value="1"/>
</dbReference>
<protein>
    <submittedName>
        <fullName evidence="5">TDP-4-keto-6-deoxy-D-glucose transaminase</fullName>
    </submittedName>
</protein>
<feature type="active site" description="Proton acceptor" evidence="2">
    <location>
        <position position="185"/>
    </location>
</feature>
<dbReference type="GO" id="GO:0030170">
    <property type="term" value="F:pyridoxal phosphate binding"/>
    <property type="evidence" value="ECO:0007669"/>
    <property type="project" value="TreeGrafter"/>
</dbReference>
<evidence type="ECO:0000256" key="4">
    <source>
        <dbReference type="RuleBase" id="RU004508"/>
    </source>
</evidence>
<evidence type="ECO:0000256" key="1">
    <source>
        <dbReference type="ARBA" id="ARBA00037999"/>
    </source>
</evidence>
<dbReference type="PIRSF" id="PIRSF000390">
    <property type="entry name" value="PLP_StrS"/>
    <property type="match status" value="1"/>
</dbReference>
<comment type="similarity">
    <text evidence="1 4">Belongs to the DegT/DnrJ/EryC1 family.</text>
</comment>
<dbReference type="InterPro" id="IPR015422">
    <property type="entry name" value="PyrdxlP-dep_Trfase_small"/>
</dbReference>
<dbReference type="InterPro" id="IPR015421">
    <property type="entry name" value="PyrdxlP-dep_Trfase_major"/>
</dbReference>
<dbReference type="EMBL" id="ACIS01000012">
    <property type="protein sequence ID" value="EEG06990.1"/>
    <property type="molecule type" value="Genomic_DNA"/>
</dbReference>
<reference evidence="5 6" key="1">
    <citation type="submission" date="2009-02" db="EMBL/GenBank/DDBJ databases">
        <title>Sequencing of the draft genome and assembly of Lutiella nitroferrum 2002.</title>
        <authorList>
            <consortium name="US DOE Joint Genome Institute (JGI-PGF)"/>
            <person name="Lucas S."/>
            <person name="Copeland A."/>
            <person name="Lapidus A."/>
            <person name="Glavina del Rio T."/>
            <person name="Tice H."/>
            <person name="Bruce D."/>
            <person name="Goodwin L."/>
            <person name="Pitluck S."/>
            <person name="Larimer F."/>
            <person name="Land M.L."/>
            <person name="Hauser L."/>
            <person name="Coates J.D."/>
        </authorList>
    </citation>
    <scope>NUCLEOTIDE SEQUENCE [LARGE SCALE GENOMIC DNA]</scope>
    <source>
        <strain evidence="5 6">2002</strain>
    </source>
</reference>
<dbReference type="GO" id="GO:0019180">
    <property type="term" value="F:dTDP-4-amino-4,6-dideoxygalactose transaminase activity"/>
    <property type="evidence" value="ECO:0007669"/>
    <property type="project" value="TreeGrafter"/>
</dbReference>
<dbReference type="InterPro" id="IPR015424">
    <property type="entry name" value="PyrdxlP-dep_Trfase"/>
</dbReference>
<dbReference type="InterPro" id="IPR000653">
    <property type="entry name" value="DegT/StrS_aminotransferase"/>
</dbReference>
<dbReference type="FunFam" id="3.40.640.10:FF:000037">
    <property type="entry name" value="dTDP-4-amino-4,6-dideoxygalactose transaminase"/>
    <property type="match status" value="1"/>
</dbReference>
<dbReference type="GO" id="GO:0000271">
    <property type="term" value="P:polysaccharide biosynthetic process"/>
    <property type="evidence" value="ECO:0007669"/>
    <property type="project" value="TreeGrafter"/>
</dbReference>
<name>B9Z887_9NEIS</name>
<evidence type="ECO:0000313" key="6">
    <source>
        <dbReference type="Proteomes" id="UP000003165"/>
    </source>
</evidence>
<evidence type="ECO:0000313" key="5">
    <source>
        <dbReference type="EMBL" id="EEG06990.1"/>
    </source>
</evidence>
<dbReference type="CDD" id="cd00616">
    <property type="entry name" value="AHBA_syn"/>
    <property type="match status" value="1"/>
</dbReference>
<organism evidence="5 6">
    <name type="scientific">Pseudogulbenkiania ferrooxidans 2002</name>
    <dbReference type="NCBI Taxonomy" id="279714"/>
    <lineage>
        <taxon>Bacteria</taxon>
        <taxon>Pseudomonadati</taxon>
        <taxon>Pseudomonadota</taxon>
        <taxon>Betaproteobacteria</taxon>
        <taxon>Neisseriales</taxon>
        <taxon>Chromobacteriaceae</taxon>
        <taxon>Pseudogulbenkiania</taxon>
    </lineage>
</organism>
<proteinExistence type="inferred from homology"/>
<keyword evidence="3 4" id="KW-0663">Pyridoxal phosphate</keyword>
<dbReference type="AlphaFoldDB" id="B9Z887"/>
<dbReference type="Gene3D" id="3.40.640.10">
    <property type="entry name" value="Type I PLP-dependent aspartate aminotransferase-like (Major domain)"/>
    <property type="match status" value="1"/>
</dbReference>
<dbReference type="PANTHER" id="PTHR30244">
    <property type="entry name" value="TRANSAMINASE"/>
    <property type="match status" value="1"/>
</dbReference>
<evidence type="ECO:0000256" key="2">
    <source>
        <dbReference type="PIRSR" id="PIRSR000390-1"/>
    </source>
</evidence>
<dbReference type="eggNOG" id="COG0399">
    <property type="taxonomic scope" value="Bacteria"/>
</dbReference>
<feature type="modified residue" description="N6-(pyridoxal phosphate)lysine" evidence="3">
    <location>
        <position position="185"/>
    </location>
</feature>
<dbReference type="NCBIfam" id="NF008687">
    <property type="entry name" value="PRK11706.1"/>
    <property type="match status" value="1"/>
</dbReference>
<dbReference type="Gene3D" id="3.90.1150.10">
    <property type="entry name" value="Aspartate Aminotransferase, domain 1"/>
    <property type="match status" value="1"/>
</dbReference>
<dbReference type="Pfam" id="PF01041">
    <property type="entry name" value="DegT_DnrJ_EryC1"/>
    <property type="match status" value="1"/>
</dbReference>
<keyword evidence="6" id="KW-1185">Reference proteome</keyword>
<dbReference type="InterPro" id="IPR012749">
    <property type="entry name" value="WecE-like"/>
</dbReference>
<dbReference type="NCBIfam" id="TIGR02379">
    <property type="entry name" value="ECA_wecE"/>
    <property type="match status" value="1"/>
</dbReference>
<dbReference type="SUPFAM" id="SSF53383">
    <property type="entry name" value="PLP-dependent transferases"/>
    <property type="match status" value="1"/>
</dbReference>
<evidence type="ECO:0000256" key="3">
    <source>
        <dbReference type="PIRSR" id="PIRSR000390-2"/>
    </source>
</evidence>